<sequence>MSLQPSPDEFIDEFECTGRIDQLQTHFPGLIELVNFFEAAASRCAASPFIGTLPSEVYERVINFVDYETWKTCLSVCRVFRACCLRKHRLIESKAIIGGPFERQQNPHSRPHISFMFEDLKKGEVRSMTQVLRCQRTEELEGNWMPIVGSKRKALMTNVNVQFKPAHPAQVEGDVN</sequence>
<proteinExistence type="predicted"/>
<evidence type="ECO:0008006" key="3">
    <source>
        <dbReference type="Google" id="ProtNLM"/>
    </source>
</evidence>
<protein>
    <recommendedName>
        <fullName evidence="3">F-box domain-containing protein</fullName>
    </recommendedName>
</protein>
<evidence type="ECO:0000313" key="1">
    <source>
        <dbReference type="EMBL" id="CAG8233568.1"/>
    </source>
</evidence>
<gene>
    <name evidence="1" type="ORF">PSALAMII_LOCUS323</name>
</gene>
<organism evidence="1 2">
    <name type="scientific">Penicillium salamii</name>
    <dbReference type="NCBI Taxonomy" id="1612424"/>
    <lineage>
        <taxon>Eukaryota</taxon>
        <taxon>Fungi</taxon>
        <taxon>Dikarya</taxon>
        <taxon>Ascomycota</taxon>
        <taxon>Pezizomycotina</taxon>
        <taxon>Eurotiomycetes</taxon>
        <taxon>Eurotiomycetidae</taxon>
        <taxon>Eurotiales</taxon>
        <taxon>Aspergillaceae</taxon>
        <taxon>Penicillium</taxon>
    </lineage>
</organism>
<evidence type="ECO:0000313" key="2">
    <source>
        <dbReference type="Proteomes" id="UP001152649"/>
    </source>
</evidence>
<accession>A0A9W4MZH2</accession>
<reference evidence="1" key="1">
    <citation type="submission" date="2021-07" db="EMBL/GenBank/DDBJ databases">
        <authorList>
            <person name="Branca A.L. A."/>
        </authorList>
    </citation>
    <scope>NUCLEOTIDE SEQUENCE</scope>
</reference>
<dbReference type="InterPro" id="IPR036047">
    <property type="entry name" value="F-box-like_dom_sf"/>
</dbReference>
<dbReference type="EMBL" id="CAJVPG010000011">
    <property type="protein sequence ID" value="CAG8233568.1"/>
    <property type="molecule type" value="Genomic_DNA"/>
</dbReference>
<name>A0A9W4MZH2_9EURO</name>
<comment type="caution">
    <text evidence="1">The sequence shown here is derived from an EMBL/GenBank/DDBJ whole genome shotgun (WGS) entry which is preliminary data.</text>
</comment>
<keyword evidence="2" id="KW-1185">Reference proteome</keyword>
<dbReference type="Proteomes" id="UP001152649">
    <property type="component" value="Unassembled WGS sequence"/>
</dbReference>
<dbReference type="SUPFAM" id="SSF81383">
    <property type="entry name" value="F-box domain"/>
    <property type="match status" value="1"/>
</dbReference>
<dbReference type="AlphaFoldDB" id="A0A9W4MZH2"/>
<dbReference type="OrthoDB" id="1935484at2759"/>